<protein>
    <submittedName>
        <fullName evidence="1">Uncharacterized protein</fullName>
    </submittedName>
</protein>
<evidence type="ECO:0000313" key="2">
    <source>
        <dbReference type="Proteomes" id="UP000271925"/>
    </source>
</evidence>
<name>A0A3P1BAD8_9BACT</name>
<accession>A0A3P1BAD8</accession>
<sequence length="360" mass="40967">MHMNHFSKASVLTLISVLTFVIGWELYWRSQHLALSYNDDESLWAHTRKEIYQTSPSRPVLIGSSRVKFDLDLAAWQRVTGEKPVQLALVGTSPRPLLNDLANDPNFKGTVIIDVTEGLFFTPDGSFPEREATKRVEFYPKWSLSQQLSFHINHLLEDHLYFLDEERLSLQPLLTDLPIPPRPDTWGGPKFPKEFSVTRFDRQNVMTDAMVADTSIQNQVKAMWLEIGSHSPKQGVDGPLLTAILNSVKQSVDRIRARGGKVIFVRMPSDGPFREAEKMGYPREKYWDRLLAHTQTAGIHFEDYPVLSKYQCPEWSHLAPKDAITFTEDFIPILQQKTGWPINVNGAKVPATTASLSTHQ</sequence>
<dbReference type="EMBL" id="RQJO01000016">
    <property type="protein sequence ID" value="RRA98040.1"/>
    <property type="molecule type" value="Genomic_DNA"/>
</dbReference>
<comment type="caution">
    <text evidence="1">The sequence shown here is derived from an EMBL/GenBank/DDBJ whole genome shotgun (WGS) entry which is preliminary data.</text>
</comment>
<keyword evidence="2" id="KW-1185">Reference proteome</keyword>
<dbReference type="OrthoDB" id="581689at2"/>
<reference evidence="1 2" key="1">
    <citation type="submission" date="2018-11" db="EMBL/GenBank/DDBJ databases">
        <authorList>
            <person name="Zhou Z."/>
            <person name="Wang G."/>
        </authorList>
    </citation>
    <scope>NUCLEOTIDE SEQUENCE [LARGE SCALE GENOMIC DNA]</scope>
    <source>
        <strain evidence="1 2">KCTC52004</strain>
    </source>
</reference>
<organism evidence="1 2">
    <name type="scientific">Larkinella rosea</name>
    <dbReference type="NCBI Taxonomy" id="2025312"/>
    <lineage>
        <taxon>Bacteria</taxon>
        <taxon>Pseudomonadati</taxon>
        <taxon>Bacteroidota</taxon>
        <taxon>Cytophagia</taxon>
        <taxon>Cytophagales</taxon>
        <taxon>Spirosomataceae</taxon>
        <taxon>Larkinella</taxon>
    </lineage>
</organism>
<proteinExistence type="predicted"/>
<evidence type="ECO:0000313" key="1">
    <source>
        <dbReference type="EMBL" id="RRA98040.1"/>
    </source>
</evidence>
<gene>
    <name evidence="1" type="ORF">EHT25_30685</name>
</gene>
<dbReference type="Proteomes" id="UP000271925">
    <property type="component" value="Unassembled WGS sequence"/>
</dbReference>
<dbReference type="AlphaFoldDB" id="A0A3P1BAD8"/>